<evidence type="ECO:0000313" key="1">
    <source>
        <dbReference type="EMBL" id="HFM99728.1"/>
    </source>
</evidence>
<name>A0A7C3KGZ7_9CYAN</name>
<dbReference type="EMBL" id="DSRU01000271">
    <property type="protein sequence ID" value="HFM99728.1"/>
    <property type="molecule type" value="Genomic_DNA"/>
</dbReference>
<dbReference type="AlphaFoldDB" id="A0A7C3KGZ7"/>
<reference evidence="1" key="1">
    <citation type="journal article" date="2020" name="mSystems">
        <title>Genome- and Community-Level Interaction Insights into Carbon Utilization and Element Cycling Functions of Hydrothermarchaeota in Hydrothermal Sediment.</title>
        <authorList>
            <person name="Zhou Z."/>
            <person name="Liu Y."/>
            <person name="Xu W."/>
            <person name="Pan J."/>
            <person name="Luo Z.H."/>
            <person name="Li M."/>
        </authorList>
    </citation>
    <scope>NUCLEOTIDE SEQUENCE [LARGE SCALE GENOMIC DNA]</scope>
    <source>
        <strain evidence="1">SpSt-418</strain>
    </source>
</reference>
<sequence length="162" mass="18585">MKVYKIITGVSYPISKTYPDDWAFHKRGLIDNYGSIHHDAEASYFGGPNGTRIFLGTEEAFAELKNSRTNYYKVDDYSSMWGEIDYFTMRRDAMGIFHARAERCPMVNLILGPPDVITHDVICRADEFFGFIQSSPYTSPQRRKQVISELAIYIGYFGLNPI</sequence>
<organism evidence="1">
    <name type="scientific">Oscillatoriales cyanobacterium SpSt-418</name>
    <dbReference type="NCBI Taxonomy" id="2282169"/>
    <lineage>
        <taxon>Bacteria</taxon>
        <taxon>Bacillati</taxon>
        <taxon>Cyanobacteriota</taxon>
        <taxon>Cyanophyceae</taxon>
        <taxon>Oscillatoriophycideae</taxon>
        <taxon>Oscillatoriales</taxon>
    </lineage>
</organism>
<protein>
    <submittedName>
        <fullName evidence="1">Uncharacterized protein</fullName>
    </submittedName>
</protein>
<accession>A0A7C3KGZ7</accession>
<comment type="caution">
    <text evidence="1">The sequence shown here is derived from an EMBL/GenBank/DDBJ whole genome shotgun (WGS) entry which is preliminary data.</text>
</comment>
<gene>
    <name evidence="1" type="ORF">ENR64_18635</name>
</gene>
<proteinExistence type="predicted"/>